<dbReference type="AlphaFoldDB" id="A0A6H0XKU8"/>
<accession>A0A6H0XKU8</accession>
<sequence>MLKTMLMLSNVYMQRPTHVSSSGMRYQTWKRCTDEAGPEGVLISPLPWYYPRLFADLRRLHLAIHVWKAAEDEGWVFRMTAHLSALVKVMEYGRRLKKFILTIPLGQDPKTILDVNIALWDPLKAMEIRGSIRVDVLGNRSIEKDGISLKEYLTKIMSAEYVDDAEDDEDESRI</sequence>
<reference evidence="1 2" key="1">
    <citation type="journal article" date="2016" name="Sci. Rep.">
        <title>Peltaster fructicola genome reveals evolution from an invasive phytopathogen to an ectophytic parasite.</title>
        <authorList>
            <person name="Xu C."/>
            <person name="Chen H."/>
            <person name="Gleason M.L."/>
            <person name="Xu J.R."/>
            <person name="Liu H."/>
            <person name="Zhang R."/>
            <person name="Sun G."/>
        </authorList>
    </citation>
    <scope>NUCLEOTIDE SEQUENCE [LARGE SCALE GENOMIC DNA]</scope>
    <source>
        <strain evidence="1 2">LNHT1506</strain>
    </source>
</reference>
<evidence type="ECO:0000313" key="2">
    <source>
        <dbReference type="Proteomes" id="UP000503462"/>
    </source>
</evidence>
<keyword evidence="2" id="KW-1185">Reference proteome</keyword>
<dbReference type="EMBL" id="CP051139">
    <property type="protein sequence ID" value="QIW95129.1"/>
    <property type="molecule type" value="Genomic_DNA"/>
</dbReference>
<protein>
    <submittedName>
        <fullName evidence="1">Uncharacterized protein</fullName>
    </submittedName>
</protein>
<evidence type="ECO:0000313" key="1">
    <source>
        <dbReference type="EMBL" id="QIW95129.1"/>
    </source>
</evidence>
<organism evidence="1 2">
    <name type="scientific">Peltaster fructicola</name>
    <dbReference type="NCBI Taxonomy" id="286661"/>
    <lineage>
        <taxon>Eukaryota</taxon>
        <taxon>Fungi</taxon>
        <taxon>Dikarya</taxon>
        <taxon>Ascomycota</taxon>
        <taxon>Pezizomycotina</taxon>
        <taxon>Dothideomycetes</taxon>
        <taxon>Dothideomycetes incertae sedis</taxon>
        <taxon>Peltaster</taxon>
    </lineage>
</organism>
<name>A0A6H0XKU8_9PEZI</name>
<dbReference type="Proteomes" id="UP000503462">
    <property type="component" value="Chromosome 1"/>
</dbReference>
<gene>
    <name evidence="1" type="ORF">AMS68_000647</name>
</gene>
<proteinExistence type="predicted"/>